<evidence type="ECO:0000259" key="13">
    <source>
        <dbReference type="Pfam" id="PF02676"/>
    </source>
</evidence>
<dbReference type="EC" id="2.1.1.282" evidence="3"/>
<evidence type="ECO:0000256" key="9">
    <source>
        <dbReference type="ARBA" id="ARBA00049202"/>
    </source>
</evidence>
<proteinExistence type="inferred from homology"/>
<dbReference type="GO" id="GO:0008168">
    <property type="term" value="F:methyltransferase activity"/>
    <property type="evidence" value="ECO:0007669"/>
    <property type="project" value="UniProtKB-KW"/>
</dbReference>
<keyword evidence="7" id="KW-0819">tRNA processing</keyword>
<keyword evidence="15" id="KW-1185">Reference proteome</keyword>
<accession>A0AAD6J0C9</accession>
<evidence type="ECO:0000256" key="10">
    <source>
        <dbReference type="ARBA" id="ARBA00058049"/>
    </source>
</evidence>
<evidence type="ECO:0000256" key="12">
    <source>
        <dbReference type="SAM" id="MobiDB-lite"/>
    </source>
</evidence>
<feature type="compositionally biased region" description="Basic and acidic residues" evidence="12">
    <location>
        <begin position="261"/>
        <end position="278"/>
    </location>
</feature>
<evidence type="ECO:0000256" key="6">
    <source>
        <dbReference type="ARBA" id="ARBA00022691"/>
    </source>
</evidence>
<comment type="pathway">
    <text evidence="1">tRNA modification; wybutosine-tRNA(Phe) biosynthesis.</text>
</comment>
<evidence type="ECO:0000256" key="7">
    <source>
        <dbReference type="ARBA" id="ARBA00022694"/>
    </source>
</evidence>
<evidence type="ECO:0000313" key="15">
    <source>
        <dbReference type="Proteomes" id="UP001221413"/>
    </source>
</evidence>
<feature type="region of interest" description="Disordered" evidence="12">
    <location>
        <begin position="254"/>
        <end position="301"/>
    </location>
</feature>
<comment type="similarity">
    <text evidence="2">Belongs to the TYW3 family.</text>
</comment>
<dbReference type="PANTHER" id="PTHR48418">
    <property type="entry name" value="TRNA WYBUTOSINE-SYNTHESIZING PROTEIN 3"/>
    <property type="match status" value="1"/>
</dbReference>
<dbReference type="AlphaFoldDB" id="A0AAD6J0C9"/>
<feature type="domain" description="tRNA wybutosine-synthesizing protein" evidence="13">
    <location>
        <begin position="13"/>
        <end position="247"/>
    </location>
</feature>
<dbReference type="InterPro" id="IPR003827">
    <property type="entry name" value="tRNA_yW-synthesising"/>
</dbReference>
<dbReference type="FunFam" id="3.30.1960.10:FF:000003">
    <property type="entry name" value="tRNA methyltransferase"/>
    <property type="match status" value="1"/>
</dbReference>
<reference evidence="14" key="1">
    <citation type="submission" date="2023-01" db="EMBL/GenBank/DDBJ databases">
        <title>The chitinases involved in constricting ring structure development in the nematode-trapping fungus Drechslerella dactyloides.</title>
        <authorList>
            <person name="Wang R."/>
            <person name="Zhang L."/>
            <person name="Tang P."/>
            <person name="Li S."/>
            <person name="Liang L."/>
        </authorList>
    </citation>
    <scope>NUCLEOTIDE SEQUENCE</scope>
    <source>
        <strain evidence="14">YMF1.00031</strain>
    </source>
</reference>
<evidence type="ECO:0000256" key="4">
    <source>
        <dbReference type="ARBA" id="ARBA00022603"/>
    </source>
</evidence>
<dbReference type="PANTHER" id="PTHR48418:SF1">
    <property type="entry name" value="TRNA WYBUTOSINE-SYNTHESIZING PROTEIN 3"/>
    <property type="match status" value="1"/>
</dbReference>
<dbReference type="Pfam" id="PF02676">
    <property type="entry name" value="TYW3"/>
    <property type="match status" value="1"/>
</dbReference>
<dbReference type="Proteomes" id="UP001221413">
    <property type="component" value="Unassembled WGS sequence"/>
</dbReference>
<keyword evidence="6" id="KW-0949">S-adenosyl-L-methionine</keyword>
<evidence type="ECO:0000256" key="2">
    <source>
        <dbReference type="ARBA" id="ARBA00008569"/>
    </source>
</evidence>
<name>A0AAD6J0C9_DREDA</name>
<dbReference type="SUPFAM" id="SSF111278">
    <property type="entry name" value="SSo0622-like"/>
    <property type="match status" value="1"/>
</dbReference>
<dbReference type="Gene3D" id="3.30.1960.10">
    <property type="entry name" value="tRNA wybutosine-synthesizing-like"/>
    <property type="match status" value="1"/>
</dbReference>
<evidence type="ECO:0000256" key="5">
    <source>
        <dbReference type="ARBA" id="ARBA00022679"/>
    </source>
</evidence>
<comment type="caution">
    <text evidence="14">The sequence shown here is derived from an EMBL/GenBank/DDBJ whole genome shotgun (WGS) entry which is preliminary data.</text>
</comment>
<evidence type="ECO:0000256" key="8">
    <source>
        <dbReference type="ARBA" id="ARBA00030554"/>
    </source>
</evidence>
<comment type="catalytic activity">
    <reaction evidence="9">
        <text>4-demethyl-7-[(3S)-3-amino-3-carboxypropyl]wyosine(37) in tRNA(Phe) + S-adenosyl-L-methionine = 7-[(3S)-3-amino-3-carboxypropyl]wyosine(37) in tRNA(Phe) + S-adenosyl-L-homocysteine + H(+)</text>
        <dbReference type="Rhea" id="RHEA:36635"/>
        <dbReference type="Rhea" id="RHEA-COMP:10378"/>
        <dbReference type="Rhea" id="RHEA-COMP:10379"/>
        <dbReference type="ChEBI" id="CHEBI:15378"/>
        <dbReference type="ChEBI" id="CHEBI:57856"/>
        <dbReference type="ChEBI" id="CHEBI:59789"/>
        <dbReference type="ChEBI" id="CHEBI:73543"/>
        <dbReference type="ChEBI" id="CHEBI:73550"/>
        <dbReference type="EC" id="2.1.1.282"/>
    </reaction>
</comment>
<evidence type="ECO:0000256" key="3">
    <source>
        <dbReference type="ARBA" id="ARBA00012750"/>
    </source>
</evidence>
<dbReference type="GO" id="GO:0032259">
    <property type="term" value="P:methylation"/>
    <property type="evidence" value="ECO:0007669"/>
    <property type="project" value="UniProtKB-KW"/>
</dbReference>
<comment type="function">
    <text evidence="10">S-adenosyl-L-methionine-dependent methyltransferase that acts as a component of the wybutosine biosynthesis pathway. Wybutosine is a hyper modified guanosine with a tricyclic base found at the 3'-position adjacent to the anticodon of eukaryotic phenylalanine tRNA. Probably methylates N-4 position of wybutosine-86 to produce wybutosine-72.</text>
</comment>
<keyword evidence="4" id="KW-0489">Methyltransferase</keyword>
<evidence type="ECO:0000256" key="11">
    <source>
        <dbReference type="ARBA" id="ARBA00069229"/>
    </source>
</evidence>
<sequence>MNLEKQRQEFRAKKTKILSDLASGQPDASPKGSVDTHILPLIDLLNQHDEIVTTSSCSGRISVFLEGRKEASGALQDQEGEEELDNVAAIGGKGGGGKWLLVTHDPLSDNLDADDSTFLEFIFGGIPSQPGPERLPAQSSKEIRYIHFKFEPMILHVLTADLEIANGLLISATASSFRESGIVNPLKTPVVAIRTTGLAFDAPIGVFDPATGTITRLAEPPALRTLVRLANDRFQENFRRIESLRAHVVSTLAAPTATTESKQERANRKRLEGLERQKNKPATTDTPHARIDDPLDGGISF</sequence>
<evidence type="ECO:0000256" key="1">
    <source>
        <dbReference type="ARBA" id="ARBA00004797"/>
    </source>
</evidence>
<dbReference type="EMBL" id="JAQGDS010000003">
    <property type="protein sequence ID" value="KAJ6262108.1"/>
    <property type="molecule type" value="Genomic_DNA"/>
</dbReference>
<evidence type="ECO:0000313" key="14">
    <source>
        <dbReference type="EMBL" id="KAJ6262108.1"/>
    </source>
</evidence>
<dbReference type="InterPro" id="IPR036602">
    <property type="entry name" value="tRNA_yW-synthesising-like_sf"/>
</dbReference>
<dbReference type="GO" id="GO:0008033">
    <property type="term" value="P:tRNA processing"/>
    <property type="evidence" value="ECO:0007669"/>
    <property type="project" value="UniProtKB-KW"/>
</dbReference>
<organism evidence="14 15">
    <name type="scientific">Drechslerella dactyloides</name>
    <name type="common">Nematode-trapping fungus</name>
    <name type="synonym">Arthrobotrys dactyloides</name>
    <dbReference type="NCBI Taxonomy" id="74499"/>
    <lineage>
        <taxon>Eukaryota</taxon>
        <taxon>Fungi</taxon>
        <taxon>Dikarya</taxon>
        <taxon>Ascomycota</taxon>
        <taxon>Pezizomycotina</taxon>
        <taxon>Orbiliomycetes</taxon>
        <taxon>Orbiliales</taxon>
        <taxon>Orbiliaceae</taxon>
        <taxon>Drechslerella</taxon>
    </lineage>
</organism>
<gene>
    <name evidence="14" type="ORF">Dda_2913</name>
</gene>
<keyword evidence="5" id="KW-0808">Transferase</keyword>
<protein>
    <recommendedName>
        <fullName evidence="11">tRNA wybutosine-synthesizing protein 3</fullName>
        <ecNumber evidence="3">2.1.1.282</ecNumber>
    </recommendedName>
    <alternativeName>
        <fullName evidence="8">tRNA(Phe) 7-((3-amino-3-carboxypropyl)-4-demethylwyosine(37)-N(4))-methyltransferase</fullName>
    </alternativeName>
</protein>